<organism evidence="1 2">
    <name type="scientific">Candidatus Scalindua rubra</name>
    <dbReference type="NCBI Taxonomy" id="1872076"/>
    <lineage>
        <taxon>Bacteria</taxon>
        <taxon>Pseudomonadati</taxon>
        <taxon>Planctomycetota</taxon>
        <taxon>Candidatus Brocadiia</taxon>
        <taxon>Candidatus Brocadiales</taxon>
        <taxon>Candidatus Scalinduaceae</taxon>
        <taxon>Candidatus Scalindua</taxon>
    </lineage>
</organism>
<comment type="caution">
    <text evidence="1">The sequence shown here is derived from an EMBL/GenBank/DDBJ whole genome shotgun (WGS) entry which is preliminary data.</text>
</comment>
<dbReference type="Gene3D" id="2.40.70.10">
    <property type="entry name" value="Acid Proteases"/>
    <property type="match status" value="1"/>
</dbReference>
<sequence length="144" mass="16152">MPLDNCPFTCFNNIVYRPVLSVRIINPHTKKSFKTYGIIDTGADECAIPAAYASLLGHNLQDGETRTISTGNGETIAYVHTTKFEIYHPVSEKLLYTIDDTPIDFMPNLSVVLLGVNSFLSRFILKIDYPDKSFSIKYPQNNSV</sequence>
<dbReference type="EMBL" id="MAYW01000035">
    <property type="protein sequence ID" value="ODS33192.1"/>
    <property type="molecule type" value="Genomic_DNA"/>
</dbReference>
<dbReference type="GO" id="GO:0006508">
    <property type="term" value="P:proteolysis"/>
    <property type="evidence" value="ECO:0007669"/>
    <property type="project" value="InterPro"/>
</dbReference>
<dbReference type="Proteomes" id="UP000094056">
    <property type="component" value="Unassembled WGS sequence"/>
</dbReference>
<evidence type="ECO:0000313" key="1">
    <source>
        <dbReference type="EMBL" id="ODS33192.1"/>
    </source>
</evidence>
<protein>
    <recommendedName>
        <fullName evidence="3">Peptidase A2 domain-containing protein</fullName>
    </recommendedName>
</protein>
<accession>A0A1E3XC37</accession>
<dbReference type="PROSITE" id="PS00141">
    <property type="entry name" value="ASP_PROTEASE"/>
    <property type="match status" value="1"/>
</dbReference>
<dbReference type="AlphaFoldDB" id="A0A1E3XC37"/>
<name>A0A1E3XC37_9BACT</name>
<proteinExistence type="predicted"/>
<gene>
    <name evidence="1" type="ORF">SCARUB_01670</name>
</gene>
<evidence type="ECO:0008006" key="3">
    <source>
        <dbReference type="Google" id="ProtNLM"/>
    </source>
</evidence>
<dbReference type="InterPro" id="IPR021109">
    <property type="entry name" value="Peptidase_aspartic_dom_sf"/>
</dbReference>
<dbReference type="InterPro" id="IPR001969">
    <property type="entry name" value="Aspartic_peptidase_AS"/>
</dbReference>
<evidence type="ECO:0000313" key="2">
    <source>
        <dbReference type="Proteomes" id="UP000094056"/>
    </source>
</evidence>
<reference evidence="1 2" key="1">
    <citation type="submission" date="2016-07" db="EMBL/GenBank/DDBJ databases">
        <title>Draft genome of Scalindua rubra, obtained from a brine-seawater interface in the Red Sea, sheds light on salt adaptation in anammox bacteria.</title>
        <authorList>
            <person name="Speth D.R."/>
            <person name="Lagkouvardos I."/>
            <person name="Wang Y."/>
            <person name="Qian P.-Y."/>
            <person name="Dutilh B.E."/>
            <person name="Jetten M.S."/>
        </authorList>
    </citation>
    <scope>NUCLEOTIDE SEQUENCE [LARGE SCALE GENOMIC DNA]</scope>
    <source>
        <strain evidence="1">BSI-1</strain>
    </source>
</reference>
<dbReference type="SUPFAM" id="SSF50630">
    <property type="entry name" value="Acid proteases"/>
    <property type="match status" value="1"/>
</dbReference>
<dbReference type="GO" id="GO:0004190">
    <property type="term" value="F:aspartic-type endopeptidase activity"/>
    <property type="evidence" value="ECO:0007669"/>
    <property type="project" value="InterPro"/>
</dbReference>